<comment type="subcellular location">
    <subcellularLocation>
        <location evidence="1">Cell membrane</location>
        <topology evidence="1">Multi-pass membrane protein</topology>
    </subcellularLocation>
</comment>
<dbReference type="Proteomes" id="UP000663880">
    <property type="component" value="Unassembled WGS sequence"/>
</dbReference>
<organism evidence="11 12">
    <name type="scientific">Pieris macdunnoughi</name>
    <dbReference type="NCBI Taxonomy" id="345717"/>
    <lineage>
        <taxon>Eukaryota</taxon>
        <taxon>Metazoa</taxon>
        <taxon>Ecdysozoa</taxon>
        <taxon>Arthropoda</taxon>
        <taxon>Hexapoda</taxon>
        <taxon>Insecta</taxon>
        <taxon>Pterygota</taxon>
        <taxon>Neoptera</taxon>
        <taxon>Endopterygota</taxon>
        <taxon>Lepidoptera</taxon>
        <taxon>Glossata</taxon>
        <taxon>Ditrysia</taxon>
        <taxon>Papilionoidea</taxon>
        <taxon>Pieridae</taxon>
        <taxon>Pierinae</taxon>
        <taxon>Pieris</taxon>
    </lineage>
</organism>
<evidence type="ECO:0000256" key="4">
    <source>
        <dbReference type="ARBA" id="ARBA00022692"/>
    </source>
</evidence>
<name>A0A821UZI8_9NEOP</name>
<dbReference type="Pfam" id="PF00060">
    <property type="entry name" value="Lig_chan"/>
    <property type="match status" value="1"/>
</dbReference>
<dbReference type="EMBL" id="CAJOBZ010000036">
    <property type="protein sequence ID" value="CAF4899412.1"/>
    <property type="molecule type" value="Genomic_DNA"/>
</dbReference>
<dbReference type="SUPFAM" id="SSF53850">
    <property type="entry name" value="Periplasmic binding protein-like II"/>
    <property type="match status" value="1"/>
</dbReference>
<keyword evidence="3" id="KW-1003">Cell membrane</keyword>
<evidence type="ECO:0000256" key="1">
    <source>
        <dbReference type="ARBA" id="ARBA00004651"/>
    </source>
</evidence>
<evidence type="ECO:0000313" key="12">
    <source>
        <dbReference type="Proteomes" id="UP000663880"/>
    </source>
</evidence>
<keyword evidence="8" id="KW-0325">Glycoprotein</keyword>
<dbReference type="AlphaFoldDB" id="A0A821UZI8"/>
<accession>A0A821UZI8</accession>
<dbReference type="Gene3D" id="1.10.287.70">
    <property type="match status" value="1"/>
</dbReference>
<evidence type="ECO:0000256" key="3">
    <source>
        <dbReference type="ARBA" id="ARBA00022475"/>
    </source>
</evidence>
<feature type="transmembrane region" description="Helical" evidence="9">
    <location>
        <begin position="427"/>
        <end position="447"/>
    </location>
</feature>
<evidence type="ECO:0000256" key="2">
    <source>
        <dbReference type="ARBA" id="ARBA00008685"/>
    </source>
</evidence>
<protein>
    <recommendedName>
        <fullName evidence="10">Ionotropic glutamate receptor C-terminal domain-containing protein</fullName>
    </recommendedName>
</protein>
<dbReference type="OrthoDB" id="5984008at2759"/>
<feature type="transmembrane region" description="Helical" evidence="9">
    <location>
        <begin position="167"/>
        <end position="186"/>
    </location>
</feature>
<feature type="transmembrane region" description="Helical" evidence="9">
    <location>
        <begin position="234"/>
        <end position="255"/>
    </location>
</feature>
<dbReference type="InterPro" id="IPR052192">
    <property type="entry name" value="Insect_Ionotropic_Sensory_Rcpt"/>
</dbReference>
<keyword evidence="4 9" id="KW-0812">Transmembrane</keyword>
<proteinExistence type="inferred from homology"/>
<feature type="transmembrane region" description="Helical" evidence="9">
    <location>
        <begin position="198"/>
        <end position="214"/>
    </location>
</feature>
<gene>
    <name evidence="11" type="ORF">PMACD_LOCUS11155</name>
</gene>
<keyword evidence="6 9" id="KW-0472">Membrane</keyword>
<keyword evidence="7" id="KW-0675">Receptor</keyword>
<dbReference type="GO" id="GO:0005886">
    <property type="term" value="C:plasma membrane"/>
    <property type="evidence" value="ECO:0007669"/>
    <property type="project" value="UniProtKB-SubCell"/>
</dbReference>
<dbReference type="GO" id="GO:0015276">
    <property type="term" value="F:ligand-gated monoatomic ion channel activity"/>
    <property type="evidence" value="ECO:0007669"/>
    <property type="project" value="InterPro"/>
</dbReference>
<keyword evidence="5 9" id="KW-1133">Transmembrane helix</keyword>
<keyword evidence="12" id="KW-1185">Reference proteome</keyword>
<evidence type="ECO:0000256" key="8">
    <source>
        <dbReference type="ARBA" id="ARBA00023180"/>
    </source>
</evidence>
<feature type="domain" description="Ionotropic glutamate receptor C-terminal" evidence="10">
    <location>
        <begin position="166"/>
        <end position="437"/>
    </location>
</feature>
<evidence type="ECO:0000259" key="10">
    <source>
        <dbReference type="Pfam" id="PF00060"/>
    </source>
</evidence>
<dbReference type="PANTHER" id="PTHR42643:SF24">
    <property type="entry name" value="IONOTROPIC RECEPTOR 60A"/>
    <property type="match status" value="1"/>
</dbReference>
<evidence type="ECO:0000256" key="6">
    <source>
        <dbReference type="ARBA" id="ARBA00023136"/>
    </source>
</evidence>
<evidence type="ECO:0000256" key="9">
    <source>
        <dbReference type="SAM" id="Phobius"/>
    </source>
</evidence>
<comment type="caution">
    <text evidence="11">The sequence shown here is derived from an EMBL/GenBank/DDBJ whole genome shotgun (WGS) entry which is preliminary data.</text>
</comment>
<dbReference type="PANTHER" id="PTHR42643">
    <property type="entry name" value="IONOTROPIC RECEPTOR 20A-RELATED"/>
    <property type="match status" value="1"/>
</dbReference>
<comment type="similarity">
    <text evidence="2">Belongs to the glutamate-gated ion channel (TC 1.A.10.1) family.</text>
</comment>
<dbReference type="GO" id="GO:0050906">
    <property type="term" value="P:detection of stimulus involved in sensory perception"/>
    <property type="evidence" value="ECO:0007669"/>
    <property type="project" value="UniProtKB-ARBA"/>
</dbReference>
<evidence type="ECO:0000256" key="5">
    <source>
        <dbReference type="ARBA" id="ARBA00022989"/>
    </source>
</evidence>
<reference evidence="11" key="1">
    <citation type="submission" date="2021-02" db="EMBL/GenBank/DDBJ databases">
        <authorList>
            <person name="Steward A R."/>
        </authorList>
    </citation>
    <scope>NUCLEOTIDE SEQUENCE</scope>
</reference>
<evidence type="ECO:0000313" key="11">
    <source>
        <dbReference type="EMBL" id="CAF4899412.1"/>
    </source>
</evidence>
<dbReference type="Gene3D" id="3.40.190.10">
    <property type="entry name" value="Periplasmic binding protein-like II"/>
    <property type="match status" value="1"/>
</dbReference>
<evidence type="ECO:0000256" key="7">
    <source>
        <dbReference type="ARBA" id="ARBA00023170"/>
    </source>
</evidence>
<sequence length="532" mass="61013">MTGLELIFSTVCNATFCGTIDDNPLHDVKPERHQLENFVNGTHLRIGTLNHYPDSWVERSENGTYVGKGAAFDLVHILQKKFNFTYEVVVPERNILYSDDRPRESLIGLLQSKRIDLAAALIPIMKNTDQFVTFSTVIDESNWMMMLKRPKESAAGSGLLSPFDENVWILTLAAVIIYGPCLTLLTKLRSKLMPEEEDYIRLFPSFWFVYGAFIKQGTSLSPSANTTRVLFATWWLFIILLSAFYTANLTAFLTLSKFTLDIETVQDLYKKNYRWIAPEGSPVEYAVKNPDEEVHFLLKTVATGRGRFLPVNDIHSLLSYVSDGAVLVKPSVSLQYLMYNEYLQKTRLGVPEAERCTYVVAPGVFMTKRRAFAYQHKSKLKSLFNPVIKRVIRSGILSHLYLRYLPDTKICPLDLQSKARQLRNTDLLMTYYIMITGFAAAFSVFLAEISLKRYIHPKNDTVHARFRQKRPKKIEPAIFDDSRPPPYECLFGKTIGQAKKKFINGREYWVIKKENGETRLIPMRTPSALLYL</sequence>
<dbReference type="InterPro" id="IPR001320">
    <property type="entry name" value="Iontro_rcpt_C"/>
</dbReference>